<reference evidence="5" key="1">
    <citation type="journal article" date="2011" name="Genome Res.">
        <title>Phylogeny-wide analysis of social amoeba genomes highlights ancient origins for complex intercellular communication.</title>
        <authorList>
            <person name="Heidel A.J."/>
            <person name="Lawal H.M."/>
            <person name="Felder M."/>
            <person name="Schilde C."/>
            <person name="Helps N.R."/>
            <person name="Tunggal B."/>
            <person name="Rivero F."/>
            <person name="John U."/>
            <person name="Schleicher M."/>
            <person name="Eichinger L."/>
            <person name="Platzer M."/>
            <person name="Noegel A.A."/>
            <person name="Schaap P."/>
            <person name="Gloeckner G."/>
        </authorList>
    </citation>
    <scope>NUCLEOTIDE SEQUENCE [LARGE SCALE GENOMIC DNA]</scope>
    <source>
        <strain evidence="5">SH3</strain>
    </source>
</reference>
<name>F4PP57_CACFS</name>
<dbReference type="SMART" id="SM00225">
    <property type="entry name" value="BTB"/>
    <property type="match status" value="1"/>
</dbReference>
<dbReference type="InterPro" id="IPR011333">
    <property type="entry name" value="SKP1/BTB/POZ_sf"/>
</dbReference>
<gene>
    <name evidence="4" type="ORF">DFA_04288</name>
</gene>
<evidence type="ECO:0000313" key="4">
    <source>
        <dbReference type="EMBL" id="EGG22170.1"/>
    </source>
</evidence>
<accession>F4PP57</accession>
<dbReference type="PANTHER" id="PTHR14499">
    <property type="entry name" value="POTASSIUM CHANNEL TETRAMERIZATION DOMAIN-CONTAINING"/>
    <property type="match status" value="1"/>
</dbReference>
<dbReference type="InterPro" id="IPR003131">
    <property type="entry name" value="T1-type_BTB"/>
</dbReference>
<dbReference type="InterPro" id="IPR015915">
    <property type="entry name" value="Kelch-typ_b-propeller"/>
</dbReference>
<dbReference type="Proteomes" id="UP000007797">
    <property type="component" value="Unassembled WGS sequence"/>
</dbReference>
<organism evidence="4 5">
    <name type="scientific">Cavenderia fasciculata</name>
    <name type="common">Slime mold</name>
    <name type="synonym">Dictyostelium fasciculatum</name>
    <dbReference type="NCBI Taxonomy" id="261658"/>
    <lineage>
        <taxon>Eukaryota</taxon>
        <taxon>Amoebozoa</taxon>
        <taxon>Evosea</taxon>
        <taxon>Eumycetozoa</taxon>
        <taxon>Dictyostelia</taxon>
        <taxon>Acytosteliales</taxon>
        <taxon>Cavenderiaceae</taxon>
        <taxon>Cavenderia</taxon>
    </lineage>
</organism>
<evidence type="ECO:0000256" key="1">
    <source>
        <dbReference type="ARBA" id="ARBA00022441"/>
    </source>
</evidence>
<keyword evidence="2" id="KW-0677">Repeat</keyword>
<dbReference type="KEGG" id="dfa:DFA_04288"/>
<dbReference type="Pfam" id="PF02214">
    <property type="entry name" value="BTB_2"/>
    <property type="match status" value="1"/>
</dbReference>
<keyword evidence="1" id="KW-0880">Kelch repeat</keyword>
<dbReference type="SUPFAM" id="SSF117281">
    <property type="entry name" value="Kelch motif"/>
    <property type="match status" value="1"/>
</dbReference>
<dbReference type="Gene3D" id="3.30.710.10">
    <property type="entry name" value="Potassium Channel Kv1.1, Chain A"/>
    <property type="match status" value="1"/>
</dbReference>
<dbReference type="GO" id="GO:0051260">
    <property type="term" value="P:protein homooligomerization"/>
    <property type="evidence" value="ECO:0007669"/>
    <property type="project" value="InterPro"/>
</dbReference>
<feature type="domain" description="BTB" evidence="3">
    <location>
        <begin position="3"/>
        <end position="108"/>
    </location>
</feature>
<dbReference type="Gene3D" id="2.120.10.80">
    <property type="entry name" value="Kelch-type beta propeller"/>
    <property type="match status" value="1"/>
</dbReference>
<dbReference type="STRING" id="1054147.F4PP57"/>
<dbReference type="InterPro" id="IPR000210">
    <property type="entry name" value="BTB/POZ_dom"/>
</dbReference>
<dbReference type="RefSeq" id="XP_004360021.1">
    <property type="nucleotide sequence ID" value="XM_004359964.1"/>
</dbReference>
<protein>
    <recommendedName>
        <fullName evidence="3">BTB domain-containing protein</fullName>
    </recommendedName>
</protein>
<dbReference type="EMBL" id="GL883009">
    <property type="protein sequence ID" value="EGG22170.1"/>
    <property type="molecule type" value="Genomic_DNA"/>
</dbReference>
<keyword evidence="5" id="KW-1185">Reference proteome</keyword>
<dbReference type="PANTHER" id="PTHR14499:SF136">
    <property type="entry name" value="GH08630P"/>
    <property type="match status" value="1"/>
</dbReference>
<dbReference type="GeneID" id="14874600"/>
<sequence>MSDIVNLNVGGRKYSTTKRTLTIYGDSFLGAMFSGNFQLTFDQKGRVFIDRDGDLFQFILSFLRSGSDNVALPDHSERLYKQIISEFQYFGLLHHLVLSSNKPFYKSIQSPASRYVLSKVTTLNNDIYLFGLKNGSSTFVEIYNPLFNQWDVKKSICTNSTSFPLKGNLLSLSNCIFSLTNSLLDIQKYDITTSTWSKLNLKLDQMAGIYLEMDLSTGHHGSFSYSSSHNASIVPTHHPSPPSTTNTISQLLSNSDYCWCCDPQHSLSLIYVLQKYSNTITFFKIDLNQLTISNITEIYSRNLSLDTTCCLIKDIIYYLVYNEVNDYFLVGFDINKKSQIDSINQNPIINMNSPSRSPTRSLRILAHTLDNIYFLNQCQSFFGVQRESKFFSYSIEDNSWESLPEPKNLRILHSVILSSNLLYCISDDYLVEVFDILKNQWY</sequence>
<evidence type="ECO:0000259" key="3">
    <source>
        <dbReference type="SMART" id="SM00225"/>
    </source>
</evidence>
<dbReference type="SUPFAM" id="SSF54695">
    <property type="entry name" value="POZ domain"/>
    <property type="match status" value="1"/>
</dbReference>
<evidence type="ECO:0000256" key="2">
    <source>
        <dbReference type="ARBA" id="ARBA00022737"/>
    </source>
</evidence>
<evidence type="ECO:0000313" key="5">
    <source>
        <dbReference type="Proteomes" id="UP000007797"/>
    </source>
</evidence>
<dbReference type="OrthoDB" id="2414723at2759"/>
<dbReference type="AlphaFoldDB" id="F4PP57"/>
<proteinExistence type="predicted"/>